<gene>
    <name evidence="4" type="ORF">Daesc_002480</name>
</gene>
<organism evidence="4 5">
    <name type="scientific">Daldinia eschscholtzii</name>
    <dbReference type="NCBI Taxonomy" id="292717"/>
    <lineage>
        <taxon>Eukaryota</taxon>
        <taxon>Fungi</taxon>
        <taxon>Dikarya</taxon>
        <taxon>Ascomycota</taxon>
        <taxon>Pezizomycotina</taxon>
        <taxon>Sordariomycetes</taxon>
        <taxon>Xylariomycetidae</taxon>
        <taxon>Xylariales</taxon>
        <taxon>Hypoxylaceae</taxon>
        <taxon>Daldinia</taxon>
    </lineage>
</organism>
<evidence type="ECO:0000313" key="4">
    <source>
        <dbReference type="EMBL" id="KAK6957194.1"/>
    </source>
</evidence>
<feature type="coiled-coil region" evidence="1">
    <location>
        <begin position="35"/>
        <end position="69"/>
    </location>
</feature>
<feature type="region of interest" description="Disordered" evidence="2">
    <location>
        <begin position="70"/>
        <end position="96"/>
    </location>
</feature>
<dbReference type="EMBL" id="JBANMG010000002">
    <property type="protein sequence ID" value="KAK6957194.1"/>
    <property type="molecule type" value="Genomic_DNA"/>
</dbReference>
<feature type="domain" description="GED" evidence="3">
    <location>
        <begin position="1"/>
        <end position="74"/>
    </location>
</feature>
<dbReference type="InterPro" id="IPR020850">
    <property type="entry name" value="GED_dom"/>
</dbReference>
<protein>
    <recommendedName>
        <fullName evidence="3">GED domain-containing protein</fullName>
    </recommendedName>
</protein>
<dbReference type="PROSITE" id="PS51388">
    <property type="entry name" value="GED"/>
    <property type="match status" value="1"/>
</dbReference>
<dbReference type="AlphaFoldDB" id="A0AAX6MXG5"/>
<proteinExistence type="predicted"/>
<evidence type="ECO:0000313" key="5">
    <source>
        <dbReference type="Proteomes" id="UP001369815"/>
    </source>
</evidence>
<evidence type="ECO:0000259" key="3">
    <source>
        <dbReference type="PROSITE" id="PS51388"/>
    </source>
</evidence>
<accession>A0AAX6MXG5</accession>
<keyword evidence="1" id="KW-0175">Coiled coil</keyword>
<reference evidence="4 5" key="1">
    <citation type="journal article" date="2024" name="Front Chem Biol">
        <title>Unveiling the potential of Daldinia eschscholtzii MFLUCC 19-0629 through bioactivity and bioinformatics studies for enhanced sustainable agriculture production.</title>
        <authorList>
            <person name="Brooks S."/>
            <person name="Weaver J.A."/>
            <person name="Klomchit A."/>
            <person name="Alharthi S.A."/>
            <person name="Onlamun T."/>
            <person name="Nurani R."/>
            <person name="Vong T.K."/>
            <person name="Alberti F."/>
            <person name="Greco C."/>
        </authorList>
    </citation>
    <scope>NUCLEOTIDE SEQUENCE [LARGE SCALE GENOMIC DNA]</scope>
    <source>
        <strain evidence="4">MFLUCC 19-0629</strain>
    </source>
</reference>
<evidence type="ECO:0000256" key="2">
    <source>
        <dbReference type="SAM" id="MobiDB-lite"/>
    </source>
</evidence>
<feature type="compositionally biased region" description="Polar residues" evidence="2">
    <location>
        <begin position="70"/>
        <end position="89"/>
    </location>
</feature>
<evidence type="ECO:0000256" key="1">
    <source>
        <dbReference type="SAM" id="Coils"/>
    </source>
</evidence>
<name>A0AAX6MXG5_9PEZI</name>
<sequence>MNVNSHLFRTYRESQLDEFLNSKFYIFGQSDPGLYERLMEEDMNTAKRREQLKAEMDKLVRAMHSINNLERSSNDSSFRPTYVNSVNSDSEMDDVV</sequence>
<dbReference type="Proteomes" id="UP001369815">
    <property type="component" value="Unassembled WGS sequence"/>
</dbReference>
<keyword evidence="5" id="KW-1185">Reference proteome</keyword>
<comment type="caution">
    <text evidence="4">The sequence shown here is derived from an EMBL/GenBank/DDBJ whole genome shotgun (WGS) entry which is preliminary data.</text>
</comment>